<evidence type="ECO:0000256" key="1">
    <source>
        <dbReference type="ARBA" id="ARBA00004651"/>
    </source>
</evidence>
<accession>A0A5A7MND9</accession>
<keyword evidence="19" id="KW-1185">Reference proteome</keyword>
<comment type="similarity">
    <text evidence="3 14 15">Belongs to the HemJ family.</text>
</comment>
<feature type="transmembrane region" description="Helical" evidence="14">
    <location>
        <begin position="12"/>
        <end position="33"/>
    </location>
</feature>
<evidence type="ECO:0000313" key="18">
    <source>
        <dbReference type="Proteomes" id="UP000322084"/>
    </source>
</evidence>
<evidence type="ECO:0000256" key="8">
    <source>
        <dbReference type="ARBA" id="ARBA00022723"/>
    </source>
</evidence>
<evidence type="ECO:0000256" key="13">
    <source>
        <dbReference type="ARBA" id="ARBA00048390"/>
    </source>
</evidence>
<dbReference type="EMBL" id="BKCL01000003">
    <property type="protein sequence ID" value="GEQ97500.1"/>
    <property type="molecule type" value="Genomic_DNA"/>
</dbReference>
<dbReference type="GO" id="GO:0005886">
    <property type="term" value="C:plasma membrane"/>
    <property type="evidence" value="ECO:0007669"/>
    <property type="project" value="UniProtKB-SubCell"/>
</dbReference>
<evidence type="ECO:0000313" key="19">
    <source>
        <dbReference type="Proteomes" id="UP000325187"/>
    </source>
</evidence>
<dbReference type="Proteomes" id="UP000322084">
    <property type="component" value="Unassembled WGS sequence"/>
</dbReference>
<evidence type="ECO:0000256" key="3">
    <source>
        <dbReference type="ARBA" id="ARBA00006501"/>
    </source>
</evidence>
<name>A0A5A7MND9_9PROT</name>
<accession>A0A5A7N3I5</accession>
<evidence type="ECO:0000256" key="7">
    <source>
        <dbReference type="ARBA" id="ARBA00022692"/>
    </source>
</evidence>
<evidence type="ECO:0000256" key="9">
    <source>
        <dbReference type="ARBA" id="ARBA00022989"/>
    </source>
</evidence>
<keyword evidence="5 14" id="KW-1003">Cell membrane</keyword>
<dbReference type="NCBIfam" id="TIGR00701">
    <property type="entry name" value="protoporphyrinogen oxidase HemJ"/>
    <property type="match status" value="1"/>
</dbReference>
<dbReference type="Pfam" id="PF03653">
    <property type="entry name" value="UPF0093"/>
    <property type="match status" value="1"/>
</dbReference>
<dbReference type="UniPathway" id="UPA00251">
    <property type="reaction ID" value="UER00324"/>
</dbReference>
<keyword evidence="12 14" id="KW-0472">Membrane</keyword>
<evidence type="ECO:0000256" key="14">
    <source>
        <dbReference type="HAMAP-Rule" id="MF_02239"/>
    </source>
</evidence>
<sequence length="143" mass="16663">MDGTLYLWVKALHLISVIFWMAGMFMLPRYFAYHAEAEIGSDEDRKWQERERKLLRIIINPAMIATWVFGISLAISYGFSEIWLHVKLLFVVGLTLLHHGLSRWRKAFARGENSHSSKFYRLVNEIPTLSTIVIVILVIVKPF</sequence>
<feature type="transmembrane region" description="Helical" evidence="14">
    <location>
        <begin position="54"/>
        <end position="76"/>
    </location>
</feature>
<keyword evidence="9 14" id="KW-1133">Transmembrane helix</keyword>
<evidence type="ECO:0000256" key="10">
    <source>
        <dbReference type="ARBA" id="ARBA00023002"/>
    </source>
</evidence>
<evidence type="ECO:0000256" key="15">
    <source>
        <dbReference type="PIRNR" id="PIRNR004638"/>
    </source>
</evidence>
<keyword evidence="7 14" id="KW-0812">Transmembrane</keyword>
<dbReference type="PANTHER" id="PTHR40255:SF1">
    <property type="entry name" value="PROTOPORPHYRINOGEN IX OXIDASE"/>
    <property type="match status" value="1"/>
</dbReference>
<protein>
    <recommendedName>
        <fullName evidence="4 14">Protoporphyrinogen IX oxidase</fullName>
        <shortName evidence="14">PPO</shortName>
        <ecNumber evidence="14 15">1.3.99.-</ecNumber>
    </recommendedName>
</protein>
<feature type="binding site" description="axial binding residue" evidence="14">
    <location>
        <position position="87"/>
    </location>
    <ligand>
        <name>heme</name>
        <dbReference type="ChEBI" id="CHEBI:30413"/>
    </ligand>
    <ligandPart>
        <name>Fe</name>
        <dbReference type="ChEBI" id="CHEBI:18248"/>
    </ligandPart>
</feature>
<dbReference type="EC" id="1.3.99.-" evidence="14 15"/>
<comment type="function">
    <text evidence="14 15">Catalyzes the oxidation of protoporphyrinogen IX to protoporphyrin IX.</text>
</comment>
<reference evidence="18 19" key="1">
    <citation type="submission" date="2019-09" db="EMBL/GenBank/DDBJ databases">
        <title>NBRP : Genome information of microbial organism related human and environment.</title>
        <authorList>
            <person name="Hattori M."/>
            <person name="Oshima K."/>
            <person name="Inaba H."/>
            <person name="Suda W."/>
            <person name="Sakamoto M."/>
            <person name="Iino T."/>
            <person name="Kitahara M."/>
            <person name="Oshida Y."/>
            <person name="Iida T."/>
            <person name="Kudo T."/>
            <person name="Itoh T."/>
            <person name="Ohkuma M."/>
        </authorList>
    </citation>
    <scope>NUCLEOTIDE SEQUENCE [LARGE SCALE GENOMIC DNA]</scope>
    <source>
        <strain evidence="16 18">Hi-2</strain>
        <strain evidence="17 19">Mie-1</strain>
    </source>
</reference>
<comment type="cofactor">
    <cofactor evidence="14 15">
        <name>heme b</name>
        <dbReference type="ChEBI" id="CHEBI:60344"/>
    </cofactor>
    <text evidence="14 15">Binds 1 heme b (iron(II)-protoporphyrin IX) group per subunit.</text>
</comment>
<dbReference type="HAMAP" id="MF_02239">
    <property type="entry name" value="HemJ"/>
    <property type="match status" value="1"/>
</dbReference>
<feature type="transmembrane region" description="Helical" evidence="14">
    <location>
        <begin position="82"/>
        <end position="101"/>
    </location>
</feature>
<dbReference type="AlphaFoldDB" id="A0A5A7MND9"/>
<evidence type="ECO:0000256" key="6">
    <source>
        <dbReference type="ARBA" id="ARBA00022617"/>
    </source>
</evidence>
<evidence type="ECO:0000256" key="11">
    <source>
        <dbReference type="ARBA" id="ARBA00023004"/>
    </source>
</evidence>
<keyword evidence="6 14" id="KW-0349">Heme</keyword>
<comment type="catalytic activity">
    <reaction evidence="13 14 15">
        <text>protoporphyrinogen IX + 3 A = protoporphyrin IX + 3 AH2</text>
        <dbReference type="Rhea" id="RHEA:62000"/>
        <dbReference type="ChEBI" id="CHEBI:13193"/>
        <dbReference type="ChEBI" id="CHEBI:17499"/>
        <dbReference type="ChEBI" id="CHEBI:57306"/>
        <dbReference type="ChEBI" id="CHEBI:57307"/>
    </reaction>
</comment>
<organism evidence="16 18">
    <name type="scientific">Iodidimonas gelatinilytica</name>
    <dbReference type="NCBI Taxonomy" id="1236966"/>
    <lineage>
        <taxon>Bacteria</taxon>
        <taxon>Pseudomonadati</taxon>
        <taxon>Pseudomonadota</taxon>
        <taxon>Alphaproteobacteria</taxon>
        <taxon>Iodidimonadales</taxon>
        <taxon>Iodidimonadaceae</taxon>
        <taxon>Iodidimonas</taxon>
    </lineage>
</organism>
<evidence type="ECO:0000256" key="4">
    <source>
        <dbReference type="ARBA" id="ARBA00017504"/>
    </source>
</evidence>
<comment type="subcellular location">
    <subcellularLocation>
        <location evidence="1 14">Cell membrane</location>
        <topology evidence="1 14">Multi-pass membrane protein</topology>
    </subcellularLocation>
</comment>
<dbReference type="Proteomes" id="UP000325187">
    <property type="component" value="Unassembled WGS sequence"/>
</dbReference>
<dbReference type="GO" id="GO:0006782">
    <property type="term" value="P:protoporphyrinogen IX biosynthetic process"/>
    <property type="evidence" value="ECO:0007669"/>
    <property type="project" value="UniProtKB-UniRule"/>
</dbReference>
<evidence type="ECO:0000256" key="12">
    <source>
        <dbReference type="ARBA" id="ARBA00023136"/>
    </source>
</evidence>
<dbReference type="InterPro" id="IPR005265">
    <property type="entry name" value="HemJ-like"/>
</dbReference>
<dbReference type="GO" id="GO:0046872">
    <property type="term" value="F:metal ion binding"/>
    <property type="evidence" value="ECO:0007669"/>
    <property type="project" value="UniProtKB-UniRule"/>
</dbReference>
<gene>
    <name evidence="16" type="ORF">JCM17844_11370</name>
    <name evidence="17" type="ORF">JCM17845_22190</name>
</gene>
<feature type="binding site" description="axial binding residue" evidence="14">
    <location>
        <position position="13"/>
    </location>
    <ligand>
        <name>heme</name>
        <dbReference type="ChEBI" id="CHEBI:30413"/>
    </ligand>
    <ligandPart>
        <name>Fe</name>
        <dbReference type="ChEBI" id="CHEBI:18248"/>
    </ligandPart>
</feature>
<evidence type="ECO:0000313" key="17">
    <source>
        <dbReference type="EMBL" id="GER01596.1"/>
    </source>
</evidence>
<proteinExistence type="inferred from homology"/>
<dbReference type="PIRSF" id="PIRSF004638">
    <property type="entry name" value="UCP004638"/>
    <property type="match status" value="1"/>
</dbReference>
<comment type="pathway">
    <text evidence="2 14 15">Porphyrin-containing compound metabolism; protoporphyrin-IX biosynthesis; protoporphyrin-IX from protoporphyrinogen-IX: step 1/1.</text>
</comment>
<evidence type="ECO:0000256" key="2">
    <source>
        <dbReference type="ARBA" id="ARBA00005073"/>
    </source>
</evidence>
<keyword evidence="10 14" id="KW-0560">Oxidoreductase</keyword>
<dbReference type="GO" id="GO:0070818">
    <property type="term" value="F:protoporphyrinogen oxidase activity"/>
    <property type="evidence" value="ECO:0007669"/>
    <property type="project" value="UniProtKB-UniRule"/>
</dbReference>
<dbReference type="PANTHER" id="PTHR40255">
    <property type="entry name" value="UPF0093 MEMBRANE PROTEIN SLR1790"/>
    <property type="match status" value="1"/>
</dbReference>
<comment type="caution">
    <text evidence="16">The sequence shown here is derived from an EMBL/GenBank/DDBJ whole genome shotgun (WGS) entry which is preliminary data.</text>
</comment>
<feature type="transmembrane region" description="Helical" evidence="14">
    <location>
        <begin position="122"/>
        <end position="140"/>
    </location>
</feature>
<dbReference type="EMBL" id="BKCM01000011">
    <property type="protein sequence ID" value="GER01596.1"/>
    <property type="molecule type" value="Genomic_DNA"/>
</dbReference>
<comment type="subunit">
    <text evidence="14">Homodimer.</text>
</comment>
<keyword evidence="11 14" id="KW-0408">Iron</keyword>
<dbReference type="RefSeq" id="WP_149999972.1">
    <property type="nucleotide sequence ID" value="NZ_BKCL01000003.1"/>
</dbReference>
<evidence type="ECO:0000256" key="5">
    <source>
        <dbReference type="ARBA" id="ARBA00022475"/>
    </source>
</evidence>
<evidence type="ECO:0000313" key="16">
    <source>
        <dbReference type="EMBL" id="GEQ97500.1"/>
    </source>
</evidence>
<keyword evidence="8 14" id="KW-0479">Metal-binding</keyword>